<dbReference type="SUPFAM" id="SSF47807">
    <property type="entry name" value="5' to 3' exonuclease, C-terminal subdomain"/>
    <property type="match status" value="1"/>
</dbReference>
<keyword evidence="2" id="KW-0540">Nuclease</keyword>
<keyword evidence="2" id="KW-0378">Hydrolase</keyword>
<keyword evidence="3" id="KW-1185">Reference proteome</keyword>
<dbReference type="GO" id="GO:0003677">
    <property type="term" value="F:DNA binding"/>
    <property type="evidence" value="ECO:0007669"/>
    <property type="project" value="InterPro"/>
</dbReference>
<proteinExistence type="predicted"/>
<evidence type="ECO:0000313" key="3">
    <source>
        <dbReference type="Proteomes" id="UP000315813"/>
    </source>
</evidence>
<gene>
    <name evidence="2" type="ORF">bb8_p35</name>
</gene>
<evidence type="ECO:0000259" key="1">
    <source>
        <dbReference type="SMART" id="SM00475"/>
    </source>
</evidence>
<feature type="domain" description="5'-3' exonuclease" evidence="1">
    <location>
        <begin position="1"/>
        <end position="242"/>
    </location>
</feature>
<dbReference type="GO" id="GO:0008409">
    <property type="term" value="F:5'-3' exonuclease activity"/>
    <property type="evidence" value="ECO:0007669"/>
    <property type="project" value="InterPro"/>
</dbReference>
<accession>A0A4Y5TQZ5</accession>
<dbReference type="Gene3D" id="1.10.150.20">
    <property type="entry name" value="5' to 3' exonuclease, C-terminal subdomain"/>
    <property type="match status" value="1"/>
</dbReference>
<protein>
    <submittedName>
        <fullName evidence="2">Exonuclease</fullName>
    </submittedName>
</protein>
<reference evidence="2 3" key="1">
    <citation type="submission" date="2019-05" db="EMBL/GenBank/DDBJ databases">
        <authorList>
            <person name="Karczewska-Golec J."/>
            <person name="Decewicz P."/>
            <person name="Golec P."/>
        </authorList>
    </citation>
    <scope>NUCLEOTIDE SEQUENCE [LARGE SCALE GENOMIC DNA]</scope>
</reference>
<dbReference type="InterPro" id="IPR029060">
    <property type="entry name" value="PIN-like_dom_sf"/>
</dbReference>
<name>A0A4Y5TQZ5_9CAUD</name>
<keyword evidence="2" id="KW-0269">Exonuclease</keyword>
<dbReference type="InterPro" id="IPR002421">
    <property type="entry name" value="5-3_exonuclease"/>
</dbReference>
<organism evidence="2 3">
    <name type="scientific">Bordetella phage vB_BbrP_BB8</name>
    <dbReference type="NCBI Taxonomy" id="2587820"/>
    <lineage>
        <taxon>Viruses</taxon>
        <taxon>Duplodnaviria</taxon>
        <taxon>Heunggongvirae</taxon>
        <taxon>Uroviricota</taxon>
        <taxon>Caudoviricetes</taxon>
        <taxon>Autographivirales</taxon>
        <taxon>Autographivirales incertae sedis</taxon>
        <taxon>Vistulavirus</taxon>
        <taxon>Vistulavirus BB8</taxon>
    </lineage>
</organism>
<dbReference type="Proteomes" id="UP000315813">
    <property type="component" value="Segment"/>
</dbReference>
<evidence type="ECO:0000313" key="2">
    <source>
        <dbReference type="EMBL" id="QDB71010.1"/>
    </source>
</evidence>
<sequence length="248" mass="27729">MRIALIDADITAFASAVAVEKSIDWGDGIWTLHADEDEGKKLFSDSIARVKENAGADKVILAFSDSHNFRKDVLPTYKANRAGSRQPLIRRALTDWAEEEYECYVRPGLEGDDVLGILATMQRKGKAAKDEYIICTIDKDLKTVPGLHYNMGKDEFFEVTVEEADRWHLFQALTGDTTDNYAGCPGCGPVKANRILDQDCSWAAVVAAYEKAGFSEEEALVQARVARICRADDYDFKKKQVRLWTPPN</sequence>
<dbReference type="InterPro" id="IPR020046">
    <property type="entry name" value="5-3_exonucl_a-hlix_arch_N"/>
</dbReference>
<dbReference type="InterPro" id="IPR036279">
    <property type="entry name" value="5-3_exonuclease_C_sf"/>
</dbReference>
<dbReference type="Gene3D" id="3.40.50.1010">
    <property type="entry name" value="5'-nuclease"/>
    <property type="match status" value="1"/>
</dbReference>
<dbReference type="SMART" id="SM00475">
    <property type="entry name" value="53EXOc"/>
    <property type="match status" value="1"/>
</dbReference>
<dbReference type="SUPFAM" id="SSF88723">
    <property type="entry name" value="PIN domain-like"/>
    <property type="match status" value="1"/>
</dbReference>
<dbReference type="EMBL" id="MK984681">
    <property type="protein sequence ID" value="QDB71010.1"/>
    <property type="molecule type" value="Genomic_DNA"/>
</dbReference>
<dbReference type="Pfam" id="PF02739">
    <property type="entry name" value="5_3_exonuc_N"/>
    <property type="match status" value="1"/>
</dbReference>